<evidence type="ECO:0000256" key="7">
    <source>
        <dbReference type="ARBA" id="ARBA00039976"/>
    </source>
</evidence>
<feature type="domain" description="OmpR/PhoB-type" evidence="9">
    <location>
        <begin position="125"/>
        <end position="222"/>
    </location>
</feature>
<dbReference type="SMART" id="SM00448">
    <property type="entry name" value="REC"/>
    <property type="match status" value="1"/>
</dbReference>
<organism evidence="10">
    <name type="scientific">wastewater metagenome</name>
    <dbReference type="NCBI Taxonomy" id="527639"/>
    <lineage>
        <taxon>unclassified sequences</taxon>
        <taxon>metagenomes</taxon>
        <taxon>ecological metagenomes</taxon>
    </lineage>
</organism>
<dbReference type="SUPFAM" id="SSF52172">
    <property type="entry name" value="CheY-like"/>
    <property type="match status" value="1"/>
</dbReference>
<reference evidence="10" key="1">
    <citation type="journal article" date="2015" name="Res. Microbiol.">
        <title>New FeFe-hydrogenase genes identified in a metagenomic fosmid library from a municipal wastewater treatment plant as revealed by high-throughput sequencing.</title>
        <authorList>
            <person name="Tomazetto G."/>
            <person name="Wibberg D."/>
            <person name="Schluter A."/>
            <person name="Oliveira V.M."/>
        </authorList>
    </citation>
    <scope>NUCLEOTIDE SEQUENCE</scope>
    <source>
        <plasmid evidence="10">fosmid 1C_2</plasmid>
    </source>
</reference>
<dbReference type="PROSITE" id="PS51755">
    <property type="entry name" value="OMPR_PHOB"/>
    <property type="match status" value="1"/>
</dbReference>
<comment type="function">
    <text evidence="6">Member of the two-component regulatory system HssS/HssR involved in intracellular heme homeostasis and tempering of staphylococcal virulence. Phosphorylated HssR binds to a direct repeat sequence within hrtAB promoter and activates the expression of hrtAB, an efflux pump, in response to extracellular heme, hemin, hemoglobin or blood.</text>
</comment>
<dbReference type="CDD" id="cd00383">
    <property type="entry name" value="trans_reg_C"/>
    <property type="match status" value="1"/>
</dbReference>
<proteinExistence type="predicted"/>
<keyword evidence="10" id="KW-0614">Plasmid</keyword>
<dbReference type="GO" id="GO:0006355">
    <property type="term" value="P:regulation of DNA-templated transcription"/>
    <property type="evidence" value="ECO:0007669"/>
    <property type="project" value="InterPro"/>
</dbReference>
<dbReference type="GO" id="GO:0005829">
    <property type="term" value="C:cytosol"/>
    <property type="evidence" value="ECO:0007669"/>
    <property type="project" value="TreeGrafter"/>
</dbReference>
<dbReference type="PANTHER" id="PTHR48111">
    <property type="entry name" value="REGULATOR OF RPOS"/>
    <property type="match status" value="1"/>
</dbReference>
<keyword evidence="4" id="KW-0238">DNA-binding</keyword>
<dbReference type="AlphaFoldDB" id="A0A0A8KWY8"/>
<dbReference type="Pfam" id="PF00072">
    <property type="entry name" value="Response_reg"/>
    <property type="match status" value="1"/>
</dbReference>
<keyword evidence="3" id="KW-0843">Virulence</keyword>
<accession>A0A0A8KWY8</accession>
<dbReference type="Pfam" id="PF00486">
    <property type="entry name" value="Trans_reg_C"/>
    <property type="match status" value="1"/>
</dbReference>
<dbReference type="Gene3D" id="1.10.10.10">
    <property type="entry name" value="Winged helix-like DNA-binding domain superfamily/Winged helix DNA-binding domain"/>
    <property type="match status" value="1"/>
</dbReference>
<dbReference type="PANTHER" id="PTHR48111:SF49">
    <property type="entry name" value="HEME RESPONSE REGULATOR HSSR"/>
    <property type="match status" value="1"/>
</dbReference>
<keyword evidence="2" id="KW-0963">Cytoplasm</keyword>
<dbReference type="GO" id="GO:0000976">
    <property type="term" value="F:transcription cis-regulatory region binding"/>
    <property type="evidence" value="ECO:0007669"/>
    <property type="project" value="TreeGrafter"/>
</dbReference>
<protein>
    <recommendedName>
        <fullName evidence="7">Heme response regulator HssR</fullName>
    </recommendedName>
</protein>
<evidence type="ECO:0000256" key="6">
    <source>
        <dbReference type="ARBA" id="ARBA00037471"/>
    </source>
</evidence>
<evidence type="ECO:0000256" key="3">
    <source>
        <dbReference type="ARBA" id="ARBA00023026"/>
    </source>
</evidence>
<sequence length="230" mass="26155">MPKILVVEDDNDLNNLIQTVLESKGHDVFAVRNGKEALDILDITHIDLIISDIMMPRMDGIRLLTDIREANMKMPVLLITAKGSFDDKNKGFSSGADDYMVKPIDIKELILRVNALLRRSKIANERQLRIANITLDADTLTVARDGDINVLSPKEFYLLFKLLSYPGRVFTRFEIMSEVWGYDSESDEKTINVHISKLRTRFEGWTEFEISTVRGLGYKAIVKDDAYAGK</sequence>
<dbReference type="InterPro" id="IPR036388">
    <property type="entry name" value="WH-like_DNA-bd_sf"/>
</dbReference>
<dbReference type="EMBL" id="HG796238">
    <property type="protein sequence ID" value="CDL65385.1"/>
    <property type="molecule type" value="Genomic_DNA"/>
</dbReference>
<evidence type="ECO:0000256" key="4">
    <source>
        <dbReference type="ARBA" id="ARBA00023125"/>
    </source>
</evidence>
<gene>
    <name evidence="10" type="ORF">WWTP_pFosmid_1C_0023</name>
</gene>
<name>A0A0A8KWY8_9ZZZZ</name>
<dbReference type="InterPro" id="IPR039420">
    <property type="entry name" value="WalR-like"/>
</dbReference>
<dbReference type="Gene3D" id="3.40.50.2300">
    <property type="match status" value="1"/>
</dbReference>
<evidence type="ECO:0000256" key="2">
    <source>
        <dbReference type="ARBA" id="ARBA00022490"/>
    </source>
</evidence>
<keyword evidence="5" id="KW-0010">Activator</keyword>
<geneLocation type="plasmid" evidence="10">
    <name>fosmid 1C_2</name>
</geneLocation>
<dbReference type="InterPro" id="IPR011006">
    <property type="entry name" value="CheY-like_superfamily"/>
</dbReference>
<feature type="domain" description="Response regulatory" evidence="8">
    <location>
        <begin position="3"/>
        <end position="117"/>
    </location>
</feature>
<dbReference type="SMART" id="SM00862">
    <property type="entry name" value="Trans_reg_C"/>
    <property type="match status" value="1"/>
</dbReference>
<dbReference type="GO" id="GO:0000156">
    <property type="term" value="F:phosphorelay response regulator activity"/>
    <property type="evidence" value="ECO:0007669"/>
    <property type="project" value="TreeGrafter"/>
</dbReference>
<evidence type="ECO:0000259" key="8">
    <source>
        <dbReference type="PROSITE" id="PS50110"/>
    </source>
</evidence>
<evidence type="ECO:0000256" key="1">
    <source>
        <dbReference type="ARBA" id="ARBA00004496"/>
    </source>
</evidence>
<evidence type="ECO:0000313" key="10">
    <source>
        <dbReference type="EMBL" id="CDL65385.1"/>
    </source>
</evidence>
<comment type="subcellular location">
    <subcellularLocation>
        <location evidence="1">Cytoplasm</location>
    </subcellularLocation>
</comment>
<evidence type="ECO:0000256" key="5">
    <source>
        <dbReference type="ARBA" id="ARBA00023159"/>
    </source>
</evidence>
<dbReference type="PROSITE" id="PS50110">
    <property type="entry name" value="RESPONSE_REGULATORY"/>
    <property type="match status" value="1"/>
</dbReference>
<dbReference type="GO" id="GO:0032993">
    <property type="term" value="C:protein-DNA complex"/>
    <property type="evidence" value="ECO:0007669"/>
    <property type="project" value="TreeGrafter"/>
</dbReference>
<dbReference type="InterPro" id="IPR001789">
    <property type="entry name" value="Sig_transdc_resp-reg_receiver"/>
</dbReference>
<evidence type="ECO:0000259" key="9">
    <source>
        <dbReference type="PROSITE" id="PS51755"/>
    </source>
</evidence>
<dbReference type="InterPro" id="IPR001867">
    <property type="entry name" value="OmpR/PhoB-type_DNA-bd"/>
</dbReference>